<feature type="region of interest" description="Disordered" evidence="1">
    <location>
        <begin position="1"/>
        <end position="106"/>
    </location>
</feature>
<comment type="caution">
    <text evidence="2">The sequence shown here is derived from an EMBL/GenBank/DDBJ whole genome shotgun (WGS) entry which is preliminary data.</text>
</comment>
<protein>
    <submittedName>
        <fullName evidence="2">Uncharacterized protein</fullName>
    </submittedName>
</protein>
<feature type="compositionally biased region" description="Pro residues" evidence="1">
    <location>
        <begin position="45"/>
        <end position="56"/>
    </location>
</feature>
<dbReference type="Proteomes" id="UP001239994">
    <property type="component" value="Unassembled WGS sequence"/>
</dbReference>
<evidence type="ECO:0000313" key="2">
    <source>
        <dbReference type="EMBL" id="KAK1802227.1"/>
    </source>
</evidence>
<evidence type="ECO:0000256" key="1">
    <source>
        <dbReference type="SAM" id="MobiDB-lite"/>
    </source>
</evidence>
<proteinExistence type="predicted"/>
<evidence type="ECO:0000313" key="3">
    <source>
        <dbReference type="Proteomes" id="UP001239994"/>
    </source>
</evidence>
<gene>
    <name evidence="2" type="ORF">P4O66_021892</name>
</gene>
<feature type="compositionally biased region" description="Basic residues" evidence="1">
    <location>
        <begin position="32"/>
        <end position="42"/>
    </location>
</feature>
<accession>A0AAD8ZMU9</accession>
<keyword evidence="3" id="KW-1185">Reference proteome</keyword>
<name>A0AAD8ZMU9_9TELE</name>
<organism evidence="2 3">
    <name type="scientific">Electrophorus voltai</name>
    <dbReference type="NCBI Taxonomy" id="2609070"/>
    <lineage>
        <taxon>Eukaryota</taxon>
        <taxon>Metazoa</taxon>
        <taxon>Chordata</taxon>
        <taxon>Craniata</taxon>
        <taxon>Vertebrata</taxon>
        <taxon>Euteleostomi</taxon>
        <taxon>Actinopterygii</taxon>
        <taxon>Neopterygii</taxon>
        <taxon>Teleostei</taxon>
        <taxon>Ostariophysi</taxon>
        <taxon>Gymnotiformes</taxon>
        <taxon>Gymnotoidei</taxon>
        <taxon>Gymnotidae</taxon>
        <taxon>Electrophorus</taxon>
    </lineage>
</organism>
<dbReference type="AlphaFoldDB" id="A0AAD8ZMU9"/>
<sequence length="150" mass="16179">MARSLPPGAVGPQGDAMAQKQGGTPTTSLVFLRHKSSQHRASRGPPLPSPQQPEPRPGSRTTPGCPQFPAERLPRCRRSRTDGSRHGEGLPKARKERKSPRRPLITRSRFGGWSRLALPFGEYGGSPDLLQPGTMLAPDQAAAIKESETS</sequence>
<feature type="compositionally biased region" description="Basic and acidic residues" evidence="1">
    <location>
        <begin position="79"/>
        <end position="93"/>
    </location>
</feature>
<dbReference type="EMBL" id="JAROKS010000007">
    <property type="protein sequence ID" value="KAK1802227.1"/>
    <property type="molecule type" value="Genomic_DNA"/>
</dbReference>
<reference evidence="2" key="1">
    <citation type="submission" date="2023-03" db="EMBL/GenBank/DDBJ databases">
        <title>Electrophorus voltai genome.</title>
        <authorList>
            <person name="Bian C."/>
        </authorList>
    </citation>
    <scope>NUCLEOTIDE SEQUENCE</scope>
    <source>
        <strain evidence="2">CB-2022</strain>
        <tissue evidence="2">Muscle</tissue>
    </source>
</reference>